<dbReference type="Proteomes" id="UP000479710">
    <property type="component" value="Unassembled WGS sequence"/>
</dbReference>
<dbReference type="AlphaFoldDB" id="A0A6G1CKZ9"/>
<name>A0A6G1CKZ9_9ORYZ</name>
<organism evidence="1 2">
    <name type="scientific">Oryza meyeriana var. granulata</name>
    <dbReference type="NCBI Taxonomy" id="110450"/>
    <lineage>
        <taxon>Eukaryota</taxon>
        <taxon>Viridiplantae</taxon>
        <taxon>Streptophyta</taxon>
        <taxon>Embryophyta</taxon>
        <taxon>Tracheophyta</taxon>
        <taxon>Spermatophyta</taxon>
        <taxon>Magnoliopsida</taxon>
        <taxon>Liliopsida</taxon>
        <taxon>Poales</taxon>
        <taxon>Poaceae</taxon>
        <taxon>BOP clade</taxon>
        <taxon>Oryzoideae</taxon>
        <taxon>Oryzeae</taxon>
        <taxon>Oryzinae</taxon>
        <taxon>Oryza</taxon>
        <taxon>Oryza meyeriana</taxon>
    </lineage>
</organism>
<keyword evidence="2" id="KW-1185">Reference proteome</keyword>
<evidence type="ECO:0000313" key="2">
    <source>
        <dbReference type="Proteomes" id="UP000479710"/>
    </source>
</evidence>
<sequence>MWRLTTMSPLLPLQPEASASPPNTLVAPEFYNGAFHPELCNEKRIFPSLLLVLEAPNIGSVPIPLNSIMPAPPSNLTGIPHPVSTANPIVAHPCTTIIVNTTGVVT</sequence>
<proteinExistence type="predicted"/>
<accession>A0A6G1CKZ9</accession>
<protein>
    <submittedName>
        <fullName evidence="1">Uncharacterized protein</fullName>
    </submittedName>
</protein>
<reference evidence="1 2" key="1">
    <citation type="submission" date="2019-11" db="EMBL/GenBank/DDBJ databases">
        <title>Whole genome sequence of Oryza granulata.</title>
        <authorList>
            <person name="Li W."/>
        </authorList>
    </citation>
    <scope>NUCLEOTIDE SEQUENCE [LARGE SCALE GENOMIC DNA]</scope>
    <source>
        <strain evidence="2">cv. Menghai</strain>
        <tissue evidence="1">Leaf</tissue>
    </source>
</reference>
<gene>
    <name evidence="1" type="ORF">E2562_034991</name>
</gene>
<comment type="caution">
    <text evidence="1">The sequence shown here is derived from an EMBL/GenBank/DDBJ whole genome shotgun (WGS) entry which is preliminary data.</text>
</comment>
<dbReference type="EMBL" id="SPHZ02000009">
    <property type="protein sequence ID" value="KAF0900751.1"/>
    <property type="molecule type" value="Genomic_DNA"/>
</dbReference>
<evidence type="ECO:0000313" key="1">
    <source>
        <dbReference type="EMBL" id="KAF0900751.1"/>
    </source>
</evidence>